<keyword evidence="1" id="KW-1133">Transmembrane helix</keyword>
<reference evidence="3" key="1">
    <citation type="submission" date="2012-01" db="EMBL/GenBank/DDBJ databases">
        <title>The Genome Sequence of Treponema denticola H-22.</title>
        <authorList>
            <consortium name="The Broad Institute Genome Sequencing Platform"/>
            <person name="Earl A."/>
            <person name="Ward D."/>
            <person name="Feldgarden M."/>
            <person name="Gevers D."/>
            <person name="Blanton J.M."/>
            <person name="Fenno C.J."/>
            <person name="Baranova O.V."/>
            <person name="Mathney J."/>
            <person name="Dewhirst F.E."/>
            <person name="Izard J."/>
            <person name="Young S.K."/>
            <person name="Zeng Q."/>
            <person name="Gargeya S."/>
            <person name="Fitzgerald M."/>
            <person name="Haas B."/>
            <person name="Abouelleil A."/>
            <person name="Alvarado L."/>
            <person name="Arachchi H.M."/>
            <person name="Berlin A."/>
            <person name="Chapman S.B."/>
            <person name="Gearin G."/>
            <person name="Goldberg J."/>
            <person name="Griggs A."/>
            <person name="Gujja S."/>
            <person name="Hansen M."/>
            <person name="Heiman D."/>
            <person name="Howarth C."/>
            <person name="Larimer J."/>
            <person name="Lui A."/>
            <person name="MacDonald P.J.P."/>
            <person name="McCowen C."/>
            <person name="Montmayeur A."/>
            <person name="Murphy C."/>
            <person name="Neiman D."/>
            <person name="Pearson M."/>
            <person name="Priest M."/>
            <person name="Roberts A."/>
            <person name="Saif S."/>
            <person name="Shea T."/>
            <person name="Sisk P."/>
            <person name="Stolte C."/>
            <person name="Sykes S."/>
            <person name="Wortman J."/>
            <person name="Nusbaum C."/>
            <person name="Birren B."/>
        </authorList>
    </citation>
    <scope>NUCLEOTIDE SEQUENCE [LARGE SCALE GENOMIC DNA]</scope>
    <source>
        <strain evidence="3">H-22</strain>
    </source>
</reference>
<dbReference type="InterPro" id="IPR059113">
    <property type="entry name" value="Znf_ribbon"/>
</dbReference>
<gene>
    <name evidence="3" type="ORF">HMPREF9726_01803</name>
</gene>
<dbReference type="HOGENOM" id="CLU_1748851_0_0_12"/>
<proteinExistence type="predicted"/>
<evidence type="ECO:0000313" key="3">
    <source>
        <dbReference type="EMBL" id="EMB32020.1"/>
    </source>
</evidence>
<protein>
    <recommendedName>
        <fullName evidence="2">Putative zinc-ribbon domain-containing protein</fullName>
    </recommendedName>
</protein>
<dbReference type="Pfam" id="PF13248">
    <property type="entry name" value="Zn_ribbon_3"/>
    <property type="match status" value="1"/>
</dbReference>
<dbReference type="Proteomes" id="UP000011705">
    <property type="component" value="Chromosome"/>
</dbReference>
<feature type="domain" description="Putative zinc-ribbon" evidence="2">
    <location>
        <begin position="117"/>
        <end position="141"/>
    </location>
</feature>
<keyword evidence="1" id="KW-0812">Transmembrane</keyword>
<comment type="caution">
    <text evidence="3">The sequence shown here is derived from an EMBL/GenBank/DDBJ whole genome shotgun (WGS) entry which is preliminary data.</text>
</comment>
<accession>A0A0E2E4Z1</accession>
<evidence type="ECO:0000256" key="1">
    <source>
        <dbReference type="SAM" id="Phobius"/>
    </source>
</evidence>
<feature type="transmembrane region" description="Helical" evidence="1">
    <location>
        <begin position="12"/>
        <end position="34"/>
    </location>
</feature>
<evidence type="ECO:0000259" key="2">
    <source>
        <dbReference type="Pfam" id="PF13248"/>
    </source>
</evidence>
<organism evidence="3">
    <name type="scientific">Treponema denticola H-22</name>
    <dbReference type="NCBI Taxonomy" id="999432"/>
    <lineage>
        <taxon>Bacteria</taxon>
        <taxon>Pseudomonadati</taxon>
        <taxon>Spirochaetota</taxon>
        <taxon>Spirochaetia</taxon>
        <taxon>Spirochaetales</taxon>
        <taxon>Treponemataceae</taxon>
        <taxon>Treponema</taxon>
    </lineage>
</organism>
<keyword evidence="1" id="KW-0472">Membrane</keyword>
<dbReference type="RefSeq" id="WP_002685044.1">
    <property type="nucleotide sequence ID" value="NZ_CM001795.1"/>
</dbReference>
<name>A0A0E2E4Z1_TREDN</name>
<dbReference type="AlphaFoldDB" id="A0A0E2E4Z1"/>
<dbReference type="EMBL" id="AGDV01000015">
    <property type="protein sequence ID" value="EMB32020.1"/>
    <property type="molecule type" value="Genomic_DNA"/>
</dbReference>
<dbReference type="PATRIC" id="fig|999432.5.peg.1869"/>
<sequence length="149" mass="16743">MLTKLLVKCYKYLMEIFAWAFLIMAGIIGGTRGYDYANKIIGNDEFLYSFLGALKFIVIAFLIEAAIIPFFVIVFKIYDILCENLPAKGKTESLTLVERINNTERSNNTKINKDETPMVSCSSCGENIEVSDRVCPKCGSKNELFGVQL</sequence>
<feature type="transmembrane region" description="Helical" evidence="1">
    <location>
        <begin position="46"/>
        <end position="75"/>
    </location>
</feature>